<dbReference type="GeneID" id="93158651"/>
<sequence length="356" mass="39257">MLKNKLLIGLLAMSLCACSTGNKNQANALDEDSYQAILPYESSDTRSKHVGLIQDTDLRVEMESGLMDLSKKYFSPTSVGYKTHQFLDYDELDATDGSRGLLGTVRDGNPNGLNPSADEEFDTGNGIVTNATILVDLYELDWYTNDNLKGISLGLVVNGELNASDGSSVEITDEKMQNYLEVTFSKLASYMHERFNEINKNIPIFIAAYRLDDSNTTGKGGYIYEGYYKGGQGSFTSLSQEWILVPSSRFTDLDSSAATEFASFKEEISRVLPDNTYITGEAKFESKKLKKLNLTITAHGKTAGEILAVIEDVKDQMDTFSSKKCDYLITVLNDDTVYALIERASGSSECNVISKI</sequence>
<protein>
    <submittedName>
        <fullName evidence="1">CamS family sex pheromone protein</fullName>
    </submittedName>
</protein>
<dbReference type="InterPro" id="IPR011426">
    <property type="entry name" value="CamS"/>
</dbReference>
<dbReference type="CDD" id="cd13440">
    <property type="entry name" value="CamS_repeat_2"/>
    <property type="match status" value="1"/>
</dbReference>
<accession>A0A6N7VGL1</accession>
<proteinExistence type="predicted"/>
<comment type="caution">
    <text evidence="1">The sequence shown here is derived from an EMBL/GenBank/DDBJ whole genome shotgun (WGS) entry which is preliminary data.</text>
</comment>
<name>A0A6N7VGL1_9FIRM</name>
<dbReference type="Gene3D" id="3.10.570.10">
    <property type="entry name" value="sex pheromone staph- cam373 precursor domain"/>
    <property type="match status" value="1"/>
</dbReference>
<dbReference type="PROSITE" id="PS51257">
    <property type="entry name" value="PROKAR_LIPOPROTEIN"/>
    <property type="match status" value="1"/>
</dbReference>
<evidence type="ECO:0000313" key="1">
    <source>
        <dbReference type="EMBL" id="MSS56269.1"/>
    </source>
</evidence>
<dbReference type="Pfam" id="PF07537">
    <property type="entry name" value="CamS"/>
    <property type="match status" value="1"/>
</dbReference>
<dbReference type="EMBL" id="VUMR01000020">
    <property type="protein sequence ID" value="MSS56269.1"/>
    <property type="molecule type" value="Genomic_DNA"/>
</dbReference>
<dbReference type="AlphaFoldDB" id="A0A6N7VGL1"/>
<gene>
    <name evidence="1" type="ORF">FYJ55_05020</name>
</gene>
<dbReference type="RefSeq" id="WP_154555914.1">
    <property type="nucleotide sequence ID" value="NZ_VUMR01000020.1"/>
</dbReference>
<dbReference type="CDD" id="cd13441">
    <property type="entry name" value="CamS_repeat_1"/>
    <property type="match status" value="1"/>
</dbReference>
<evidence type="ECO:0000313" key="2">
    <source>
        <dbReference type="Proteomes" id="UP000434241"/>
    </source>
</evidence>
<keyword evidence="2" id="KW-1185">Reference proteome</keyword>
<dbReference type="Proteomes" id="UP000434241">
    <property type="component" value="Unassembled WGS sequence"/>
</dbReference>
<organism evidence="1 2">
    <name type="scientific">Holdemanella porci</name>
    <dbReference type="NCBI Taxonomy" id="2652276"/>
    <lineage>
        <taxon>Bacteria</taxon>
        <taxon>Bacillati</taxon>
        <taxon>Bacillota</taxon>
        <taxon>Erysipelotrichia</taxon>
        <taxon>Erysipelotrichales</taxon>
        <taxon>Erysipelotrichaceae</taxon>
        <taxon>Holdemanella</taxon>
    </lineage>
</organism>
<reference evidence="1 2" key="1">
    <citation type="submission" date="2019-08" db="EMBL/GenBank/DDBJ databases">
        <title>In-depth cultivation of the pig gut microbiome towards novel bacterial diversity and tailored functional studies.</title>
        <authorList>
            <person name="Wylensek D."/>
            <person name="Hitch T.C.A."/>
            <person name="Clavel T."/>
        </authorList>
    </citation>
    <scope>NUCLEOTIDE SEQUENCE [LARGE SCALE GENOMIC DNA]</scope>
    <source>
        <strain evidence="1 2">LKV-472-APC-3</strain>
    </source>
</reference>